<comment type="caution">
    <text evidence="5">The sequence shown here is derived from an EMBL/GenBank/DDBJ whole genome shotgun (WGS) entry which is preliminary data.</text>
</comment>
<keyword evidence="3" id="KW-0411">Iron-sulfur</keyword>
<dbReference type="InterPro" id="IPR040086">
    <property type="entry name" value="MJ0683-like"/>
</dbReference>
<dbReference type="SFLD" id="SFLDG01084">
    <property type="entry name" value="Uncharacterised_Radical_SAM_Su"/>
    <property type="match status" value="1"/>
</dbReference>
<protein>
    <recommendedName>
        <fullName evidence="7">Radical SAM protein</fullName>
    </recommendedName>
</protein>
<feature type="region of interest" description="Disordered" evidence="4">
    <location>
        <begin position="22"/>
        <end position="42"/>
    </location>
</feature>
<dbReference type="AlphaFoldDB" id="A0AA36JAQ9"/>
<proteinExistence type="predicted"/>
<evidence type="ECO:0000313" key="6">
    <source>
        <dbReference type="Proteomes" id="UP001178507"/>
    </source>
</evidence>
<dbReference type="GO" id="GO:0051536">
    <property type="term" value="F:iron-sulfur cluster binding"/>
    <property type="evidence" value="ECO:0007669"/>
    <property type="project" value="UniProtKB-KW"/>
</dbReference>
<reference evidence="5" key="1">
    <citation type="submission" date="2023-08" db="EMBL/GenBank/DDBJ databases">
        <authorList>
            <person name="Chen Y."/>
            <person name="Shah S."/>
            <person name="Dougan E. K."/>
            <person name="Thang M."/>
            <person name="Chan C."/>
        </authorList>
    </citation>
    <scope>NUCLEOTIDE SEQUENCE</scope>
</reference>
<dbReference type="GO" id="GO:0046872">
    <property type="term" value="F:metal ion binding"/>
    <property type="evidence" value="ECO:0007669"/>
    <property type="project" value="UniProtKB-KW"/>
</dbReference>
<keyword evidence="2" id="KW-0408">Iron</keyword>
<dbReference type="PANTHER" id="PTHR43432:SF4">
    <property type="entry name" value="RADICAL SAM CORE DOMAIN-CONTAINING PROTEIN"/>
    <property type="match status" value="1"/>
</dbReference>
<keyword evidence="6" id="KW-1185">Reference proteome</keyword>
<evidence type="ECO:0000256" key="4">
    <source>
        <dbReference type="SAM" id="MobiDB-lite"/>
    </source>
</evidence>
<evidence type="ECO:0000256" key="1">
    <source>
        <dbReference type="ARBA" id="ARBA00022723"/>
    </source>
</evidence>
<name>A0AA36JAQ9_9DINO</name>
<dbReference type="SUPFAM" id="SSF102114">
    <property type="entry name" value="Radical SAM enzymes"/>
    <property type="match status" value="1"/>
</dbReference>
<keyword evidence="1" id="KW-0479">Metal-binding</keyword>
<dbReference type="EMBL" id="CAUJNA010003423">
    <property type="protein sequence ID" value="CAJ1401611.1"/>
    <property type="molecule type" value="Genomic_DNA"/>
</dbReference>
<dbReference type="SFLD" id="SFLDS00029">
    <property type="entry name" value="Radical_SAM"/>
    <property type="match status" value="1"/>
</dbReference>
<dbReference type="PANTHER" id="PTHR43432">
    <property type="entry name" value="SLR0285 PROTEIN"/>
    <property type="match status" value="1"/>
</dbReference>
<sequence length="389" mass="43068">MPRWGKPKVDISYEGAEGYAGSDVQQAARLLPPPSERRVDPQLCRGRRAEMDIASGSPGPAWPAVVGGKPSDHRARLSSGEVRQMVKDLECSLPASSVRKAAKDQHSKRQPIACGVQLLSGHSCSYACRYCYIQDWYAFVQPAPTELSGTEVLLALLYNSNWIPSRDFIILGDVCDPFHQNLQVRTMEYIRAVAVLGSPIQFSTKSFITKALCAQLAQWSVAHQCPINGLVTCTTLRHVQQLEPEAPPVEQRMETIRNLSSAGLSTFLFLRPLLPLEPFEDFEQLILAAKAAGAEGVVVGSLRVSRKIYRRLKQAKVVNMERVDELLAAKGQRPEDLTEEQVDIQDEPLRRRVTDFALQCGLAPVRRACCANALGAQMPCRRSDCLASW</sequence>
<dbReference type="InterPro" id="IPR058240">
    <property type="entry name" value="rSAM_sf"/>
</dbReference>
<evidence type="ECO:0000256" key="2">
    <source>
        <dbReference type="ARBA" id="ARBA00023004"/>
    </source>
</evidence>
<dbReference type="InterPro" id="IPR007197">
    <property type="entry name" value="rSAM"/>
</dbReference>
<evidence type="ECO:0000256" key="3">
    <source>
        <dbReference type="ARBA" id="ARBA00023014"/>
    </source>
</evidence>
<organism evidence="5 6">
    <name type="scientific">Effrenium voratum</name>
    <dbReference type="NCBI Taxonomy" id="2562239"/>
    <lineage>
        <taxon>Eukaryota</taxon>
        <taxon>Sar</taxon>
        <taxon>Alveolata</taxon>
        <taxon>Dinophyceae</taxon>
        <taxon>Suessiales</taxon>
        <taxon>Symbiodiniaceae</taxon>
        <taxon>Effrenium</taxon>
    </lineage>
</organism>
<dbReference type="Gene3D" id="3.80.30.30">
    <property type="match status" value="1"/>
</dbReference>
<evidence type="ECO:0000313" key="5">
    <source>
        <dbReference type="EMBL" id="CAJ1401611.1"/>
    </source>
</evidence>
<accession>A0AA36JAQ9</accession>
<dbReference type="Proteomes" id="UP001178507">
    <property type="component" value="Unassembled WGS sequence"/>
</dbReference>
<dbReference type="GO" id="GO:0003824">
    <property type="term" value="F:catalytic activity"/>
    <property type="evidence" value="ECO:0007669"/>
    <property type="project" value="InterPro"/>
</dbReference>
<gene>
    <name evidence="5" type="ORF">EVOR1521_LOCUS24724</name>
</gene>
<evidence type="ECO:0008006" key="7">
    <source>
        <dbReference type="Google" id="ProtNLM"/>
    </source>
</evidence>